<dbReference type="EMBL" id="FAXC01000290">
    <property type="protein sequence ID" value="CUV09718.1"/>
    <property type="molecule type" value="Genomic_DNA"/>
</dbReference>
<evidence type="ECO:0000313" key="1">
    <source>
        <dbReference type="EMBL" id="CUV09718.1"/>
    </source>
</evidence>
<gene>
    <name evidence="1" type="ORF">MGWOODY_Mmi2377</name>
</gene>
<sequence>MLANRVIKNWVKIPLIQNRINIAILAITAGKISKMFRYVVVTKVLQSIDQLTRKEKMNPIIIGWFSFRKNDRLSIVNP</sequence>
<protein>
    <submittedName>
        <fullName evidence="1">Uncharacterized protein</fullName>
    </submittedName>
</protein>
<accession>A0A160VGA2</accession>
<organism evidence="1">
    <name type="scientific">hydrothermal vent metagenome</name>
    <dbReference type="NCBI Taxonomy" id="652676"/>
    <lineage>
        <taxon>unclassified sequences</taxon>
        <taxon>metagenomes</taxon>
        <taxon>ecological metagenomes</taxon>
    </lineage>
</organism>
<name>A0A160VGA2_9ZZZZ</name>
<proteinExistence type="predicted"/>
<dbReference type="AlphaFoldDB" id="A0A160VGA2"/>
<reference evidence="1" key="1">
    <citation type="submission" date="2015-10" db="EMBL/GenBank/DDBJ databases">
        <authorList>
            <person name="Gilbert D.G."/>
        </authorList>
    </citation>
    <scope>NUCLEOTIDE SEQUENCE</scope>
</reference>